<accession>M3AVP5</accession>
<dbReference type="HOGENOM" id="CLU_1366771_0_0_1"/>
<name>M3AVP5_PSEFD</name>
<evidence type="ECO:0000313" key="2">
    <source>
        <dbReference type="Proteomes" id="UP000016932"/>
    </source>
</evidence>
<organism evidence="1 2">
    <name type="scientific">Pseudocercospora fijiensis (strain CIRAD86)</name>
    <name type="common">Black leaf streak disease fungus</name>
    <name type="synonym">Mycosphaerella fijiensis</name>
    <dbReference type="NCBI Taxonomy" id="383855"/>
    <lineage>
        <taxon>Eukaryota</taxon>
        <taxon>Fungi</taxon>
        <taxon>Dikarya</taxon>
        <taxon>Ascomycota</taxon>
        <taxon>Pezizomycotina</taxon>
        <taxon>Dothideomycetes</taxon>
        <taxon>Dothideomycetidae</taxon>
        <taxon>Mycosphaerellales</taxon>
        <taxon>Mycosphaerellaceae</taxon>
        <taxon>Pseudocercospora</taxon>
    </lineage>
</organism>
<dbReference type="Proteomes" id="UP000016932">
    <property type="component" value="Unassembled WGS sequence"/>
</dbReference>
<dbReference type="EMBL" id="KB446560">
    <property type="protein sequence ID" value="EME81203.1"/>
    <property type="molecule type" value="Genomic_DNA"/>
</dbReference>
<dbReference type="RefSeq" id="XP_007928450.1">
    <property type="nucleotide sequence ID" value="XM_007930259.1"/>
</dbReference>
<proteinExistence type="predicted"/>
<protein>
    <submittedName>
        <fullName evidence="1">Uncharacterized protein</fullName>
    </submittedName>
</protein>
<sequence length="200" mass="21990">MQCQGATSESRESQTYRELKLKLIMPARSCDFGQHADIIMSSKAEFEAWHSHRQPRSLLQISLGGLSFLPWVSMSRCNQTSELLWCWVPMLLCSLSYEPYQAWNGSHVAALCSPSADPALPDADLASFHVSALSDVERVVAGVRKGILVVGNLAYMHMTTIIGFGHWNHDELSSGGHVRVVGDQQDGGLALKVVILVILN</sequence>
<dbReference type="AlphaFoldDB" id="M3AVP5"/>
<dbReference type="KEGG" id="pfj:MYCFIDRAFT_176504"/>
<evidence type="ECO:0000313" key="1">
    <source>
        <dbReference type="EMBL" id="EME81203.1"/>
    </source>
</evidence>
<dbReference type="VEuPathDB" id="FungiDB:MYCFIDRAFT_176504"/>
<reference evidence="1 2" key="1">
    <citation type="journal article" date="2012" name="PLoS Pathog.">
        <title>Diverse lifestyles and strategies of plant pathogenesis encoded in the genomes of eighteen Dothideomycetes fungi.</title>
        <authorList>
            <person name="Ohm R.A."/>
            <person name="Feau N."/>
            <person name="Henrissat B."/>
            <person name="Schoch C.L."/>
            <person name="Horwitz B.A."/>
            <person name="Barry K.W."/>
            <person name="Condon B.J."/>
            <person name="Copeland A.C."/>
            <person name="Dhillon B."/>
            <person name="Glaser F."/>
            <person name="Hesse C.N."/>
            <person name="Kosti I."/>
            <person name="LaButti K."/>
            <person name="Lindquist E.A."/>
            <person name="Lucas S."/>
            <person name="Salamov A.A."/>
            <person name="Bradshaw R.E."/>
            <person name="Ciuffetti L."/>
            <person name="Hamelin R.C."/>
            <person name="Kema G.H.J."/>
            <person name="Lawrence C."/>
            <person name="Scott J.A."/>
            <person name="Spatafora J.W."/>
            <person name="Turgeon B.G."/>
            <person name="de Wit P.J.G.M."/>
            <person name="Zhong S."/>
            <person name="Goodwin S.B."/>
            <person name="Grigoriev I.V."/>
        </authorList>
    </citation>
    <scope>NUCLEOTIDE SEQUENCE [LARGE SCALE GENOMIC DNA]</scope>
    <source>
        <strain evidence="1 2">CIRAD86</strain>
    </source>
</reference>
<gene>
    <name evidence="1" type="ORF">MYCFIDRAFT_176504</name>
</gene>
<dbReference type="GeneID" id="19333571"/>
<keyword evidence="2" id="KW-1185">Reference proteome</keyword>